<dbReference type="PROSITE" id="PS50883">
    <property type="entry name" value="EAL"/>
    <property type="match status" value="1"/>
</dbReference>
<dbReference type="NCBIfam" id="TIGR00229">
    <property type="entry name" value="sensory_box"/>
    <property type="match status" value="1"/>
</dbReference>
<dbReference type="InterPro" id="IPR000014">
    <property type="entry name" value="PAS"/>
</dbReference>
<dbReference type="SMART" id="SM00086">
    <property type="entry name" value="PAC"/>
    <property type="match status" value="1"/>
</dbReference>
<dbReference type="InterPro" id="IPR001789">
    <property type="entry name" value="Sig_transdc_resp-reg_receiver"/>
</dbReference>
<accession>A0A2G1DEV8</accession>
<dbReference type="PROSITE" id="PS50112">
    <property type="entry name" value="PAS"/>
    <property type="match status" value="1"/>
</dbReference>
<dbReference type="Proteomes" id="UP000262712">
    <property type="component" value="Chromosome"/>
</dbReference>
<dbReference type="Proteomes" id="UP000221222">
    <property type="component" value="Unassembled WGS sequence"/>
</dbReference>
<dbReference type="CDD" id="cd00156">
    <property type="entry name" value="REC"/>
    <property type="match status" value="1"/>
</dbReference>
<dbReference type="InterPro" id="IPR035965">
    <property type="entry name" value="PAS-like_dom_sf"/>
</dbReference>
<evidence type="ECO:0000313" key="7">
    <source>
        <dbReference type="EMBL" id="PHO17025.1"/>
    </source>
</evidence>
<dbReference type="SMART" id="SM00052">
    <property type="entry name" value="EAL"/>
    <property type="match status" value="1"/>
</dbReference>
<reference evidence="6 9" key="2">
    <citation type="submission" date="2018-08" db="EMBL/GenBank/DDBJ databases">
        <title>Complete genome of the Arcobacter molluscorum type strain LMG 25693.</title>
        <authorList>
            <person name="Miller W.G."/>
            <person name="Yee E."/>
            <person name="Bono J.L."/>
        </authorList>
    </citation>
    <scope>NUCLEOTIDE SEQUENCE [LARGE SCALE GENOMIC DNA]</scope>
    <source>
        <strain evidence="6 9">CECT 7696</strain>
    </source>
</reference>
<feature type="domain" description="PAC" evidence="4">
    <location>
        <begin position="326"/>
        <end position="380"/>
    </location>
</feature>
<evidence type="ECO:0000259" key="4">
    <source>
        <dbReference type="PROSITE" id="PS50113"/>
    </source>
</evidence>
<dbReference type="Gene3D" id="3.40.50.2300">
    <property type="match status" value="2"/>
</dbReference>
<feature type="modified residue" description="4-aspartylphosphate" evidence="1">
    <location>
        <position position="174"/>
    </location>
</feature>
<dbReference type="EMBL" id="NXFY01000026">
    <property type="protein sequence ID" value="PHO17025.1"/>
    <property type="molecule type" value="Genomic_DNA"/>
</dbReference>
<dbReference type="Pfam" id="PF08447">
    <property type="entry name" value="PAS_3"/>
    <property type="match status" value="1"/>
</dbReference>
<protein>
    <submittedName>
        <fullName evidence="6">PAS sensor-containing diguanylate phosphodiesterase</fullName>
    </submittedName>
</protein>
<feature type="domain" description="EAL" evidence="5">
    <location>
        <begin position="528"/>
        <end position="766"/>
    </location>
</feature>
<name>A0A2G1DEV8_9BACT</name>
<dbReference type="PANTHER" id="PTHR33121:SF71">
    <property type="entry name" value="OXYGEN SENSOR PROTEIN DOSP"/>
    <property type="match status" value="1"/>
</dbReference>
<dbReference type="Gene3D" id="3.20.20.450">
    <property type="entry name" value="EAL domain"/>
    <property type="match status" value="1"/>
</dbReference>
<dbReference type="InterPro" id="IPR000700">
    <property type="entry name" value="PAS-assoc_C"/>
</dbReference>
<dbReference type="PROSITE" id="PS50110">
    <property type="entry name" value="RESPONSE_REGULATORY"/>
    <property type="match status" value="1"/>
</dbReference>
<dbReference type="CDD" id="cd00130">
    <property type="entry name" value="PAS"/>
    <property type="match status" value="1"/>
</dbReference>
<dbReference type="AlphaFoldDB" id="A0A2G1DEV8"/>
<keyword evidence="8" id="KW-1185">Reference proteome</keyword>
<dbReference type="InterPro" id="IPR035919">
    <property type="entry name" value="EAL_sf"/>
</dbReference>
<dbReference type="InterPro" id="IPR001610">
    <property type="entry name" value="PAC"/>
</dbReference>
<evidence type="ECO:0000259" key="5">
    <source>
        <dbReference type="PROSITE" id="PS50883"/>
    </source>
</evidence>
<dbReference type="RefSeq" id="WP_099343485.1">
    <property type="nucleotide sequence ID" value="NZ_CP032098.1"/>
</dbReference>
<feature type="domain" description="PAS" evidence="3">
    <location>
        <begin position="256"/>
        <end position="300"/>
    </location>
</feature>
<dbReference type="GO" id="GO:0071111">
    <property type="term" value="F:cyclic-guanylate-specific phosphodiesterase activity"/>
    <property type="evidence" value="ECO:0007669"/>
    <property type="project" value="InterPro"/>
</dbReference>
<evidence type="ECO:0000313" key="8">
    <source>
        <dbReference type="Proteomes" id="UP000221222"/>
    </source>
</evidence>
<dbReference type="PANTHER" id="PTHR33121">
    <property type="entry name" value="CYCLIC DI-GMP PHOSPHODIESTERASE PDEF"/>
    <property type="match status" value="1"/>
</dbReference>
<organism evidence="7 8">
    <name type="scientific">Malaciobacter molluscorum LMG 25693</name>
    <dbReference type="NCBI Taxonomy" id="870501"/>
    <lineage>
        <taxon>Bacteria</taxon>
        <taxon>Pseudomonadati</taxon>
        <taxon>Campylobacterota</taxon>
        <taxon>Epsilonproteobacteria</taxon>
        <taxon>Campylobacterales</taxon>
        <taxon>Arcobacteraceae</taxon>
        <taxon>Malaciobacter</taxon>
    </lineage>
</organism>
<evidence type="ECO:0000256" key="1">
    <source>
        <dbReference type="PROSITE-ProRule" id="PRU00169"/>
    </source>
</evidence>
<dbReference type="SMART" id="SM00448">
    <property type="entry name" value="REC"/>
    <property type="match status" value="1"/>
</dbReference>
<dbReference type="EMBL" id="CP032098">
    <property type="protein sequence ID" value="AXX92780.1"/>
    <property type="molecule type" value="Genomic_DNA"/>
</dbReference>
<dbReference type="KEGG" id="amol:AMOL_1816"/>
<dbReference type="Pfam" id="PF00563">
    <property type="entry name" value="EAL"/>
    <property type="match status" value="1"/>
</dbReference>
<feature type="domain" description="Response regulatory" evidence="2">
    <location>
        <begin position="125"/>
        <end position="241"/>
    </location>
</feature>
<dbReference type="InterPro" id="IPR013655">
    <property type="entry name" value="PAS_fold_3"/>
</dbReference>
<reference evidence="7 8" key="1">
    <citation type="submission" date="2017-09" db="EMBL/GenBank/DDBJ databases">
        <title>Arcobacter canalis sp. nov., a new species isolated from a water canal contaminated with urban sewage.</title>
        <authorList>
            <person name="Perez-Cataluna A."/>
            <person name="Salas-Masso N."/>
            <person name="Figueras M.J."/>
        </authorList>
    </citation>
    <scope>NUCLEOTIDE SEQUENCE [LARGE SCALE GENOMIC DNA]</scope>
    <source>
        <strain evidence="7 8">F98-3</strain>
    </source>
</reference>
<dbReference type="PROSITE" id="PS50113">
    <property type="entry name" value="PAC"/>
    <property type="match status" value="1"/>
</dbReference>
<dbReference type="SUPFAM" id="SSF141868">
    <property type="entry name" value="EAL domain-like"/>
    <property type="match status" value="1"/>
</dbReference>
<dbReference type="InterPro" id="IPR011006">
    <property type="entry name" value="CheY-like_superfamily"/>
</dbReference>
<dbReference type="SUPFAM" id="SSF52172">
    <property type="entry name" value="CheY-like"/>
    <property type="match status" value="1"/>
</dbReference>
<dbReference type="CDD" id="cd01948">
    <property type="entry name" value="EAL"/>
    <property type="match status" value="1"/>
</dbReference>
<dbReference type="InterPro" id="IPR050706">
    <property type="entry name" value="Cyclic-di-GMP_PDE-like"/>
</dbReference>
<evidence type="ECO:0000313" key="6">
    <source>
        <dbReference type="EMBL" id="AXX92780.1"/>
    </source>
</evidence>
<keyword evidence="1" id="KW-0597">Phosphoprotein</keyword>
<evidence type="ECO:0000259" key="2">
    <source>
        <dbReference type="PROSITE" id="PS50110"/>
    </source>
</evidence>
<dbReference type="SUPFAM" id="SSF55785">
    <property type="entry name" value="PYP-like sensor domain (PAS domain)"/>
    <property type="match status" value="1"/>
</dbReference>
<evidence type="ECO:0000313" key="9">
    <source>
        <dbReference type="Proteomes" id="UP000262712"/>
    </source>
</evidence>
<dbReference type="GO" id="GO:0000160">
    <property type="term" value="P:phosphorelay signal transduction system"/>
    <property type="evidence" value="ECO:0007669"/>
    <property type="project" value="InterPro"/>
</dbReference>
<dbReference type="InterPro" id="IPR001633">
    <property type="entry name" value="EAL_dom"/>
</dbReference>
<dbReference type="Pfam" id="PF00072">
    <property type="entry name" value="Response_reg"/>
    <property type="match status" value="1"/>
</dbReference>
<evidence type="ECO:0000259" key="3">
    <source>
        <dbReference type="PROSITE" id="PS50112"/>
    </source>
</evidence>
<sequence>MQISILTIEDFNLSDKLKKEVDYNLINTKKVKDFFKEIKRGIFDFVILDLCFIKKHKEKFLNRVAESTPTNTKIIVLDSEHDMKRRNFTSKYKVVDHFSKNLSKRALASNINKIIKSVLSNNDNTILVVDDSISILKTMNSVLSVKNYNIFLSSNVTDALTIIKEQKIDLIFTDLEMPKTDGITFIEILKRNKATRDIPILVVSGSENKDNFIKALKLGAIDYIRKPFIHEEILLKADLHIKHSKQIQKLANQSKELSEYKRVLNESDIVTKTNKRGIVTYANENFINISGFSKDELLSKPHNILRHFDIPRVVFDDLWQTIKDKKTYKGIIKNKKKNGDTYYVDATITPILDISGNIKEIIGIRHDVSEIMSSKKLLLDDLKYVEEPVLIFLKIINYNLLKDFYSEIIMYEFKQEFTKRILDYFPKTSGLKKVYNLGEGYFALLKNQEVDIRKINALLREVVYNFSEKGIMFKDLVYDIKICFSYSDKKENIYDDVSLGIEHAIKTSNSIVYAKNFYIKRQIEAKSKLRTLQLVKDALENKQSYFESFFQAIVDNKTQAIVKYESLVRLNKNDEIITPFHFLDLSKKTGYYTNITKQTIKNSFKTLKKTNKDISINISASDITNNEIKTLLLKLISKKEFKGRVTFELLEDENINEINIVKDFISMSKLIGDVKIAIDDFGSGYSNFERLLKFQPDFLKIDGSLIRNITTNPFSQNLVESIVLFAKKQNIKLIAEFVENEQIYKKVKELGIDYSQGYYFHKPCRL</sequence>
<dbReference type="Gene3D" id="3.30.450.20">
    <property type="entry name" value="PAS domain"/>
    <property type="match status" value="1"/>
</dbReference>
<proteinExistence type="predicted"/>
<gene>
    <name evidence="6" type="ORF">AMOL_1816</name>
    <name evidence="7" type="ORF">CPU12_12670</name>
</gene>